<dbReference type="EMBL" id="PZJH01000005">
    <property type="protein sequence ID" value="RAK44103.1"/>
    <property type="molecule type" value="Genomic_DNA"/>
</dbReference>
<name>A0A327ZP25_9STAP</name>
<evidence type="ECO:0008006" key="3">
    <source>
        <dbReference type="Google" id="ProtNLM"/>
    </source>
</evidence>
<evidence type="ECO:0000313" key="2">
    <source>
        <dbReference type="Proteomes" id="UP000249808"/>
    </source>
</evidence>
<dbReference type="Gene3D" id="3.40.50.2000">
    <property type="entry name" value="Glycogen Phosphorylase B"/>
    <property type="match status" value="1"/>
</dbReference>
<keyword evidence="2" id="KW-1185">Reference proteome</keyword>
<sequence length="364" mass="42019">MKILIISYGIYESDGRLQSLEQVFKNIGDTEVYATTFLTGNKMFSIDKNDYLNPKKILSFYKEVMLKKNIKDFDVIVLDNYFVSPIGMILKNLYPNKVFIQDVRELYLFPDLQTLKSKVFIFSEYKMMMKSDIILVANKFRATIMKKIYHDIPSPIVFENVRFLPLALNNKNNYDHLIDKNKFNIISTGGLSVSRGILDILNGVIGVDDNFHMYIVGGGTNNDIKVVNEFISDNSLEEKVTLIDKVPMYELKGLVSKCDVGVVNYHKKDLNNLYCSSGKIYEYLNEGLPIICTDNPPLKEFCETTDVGLSGSDFREMITEMYLNYSRYKKNVNSYIINISPQNYSKMISLQIEDSMRKKRNENK</sequence>
<dbReference type="SUPFAM" id="SSF53756">
    <property type="entry name" value="UDP-Glycosyltransferase/glycogen phosphorylase"/>
    <property type="match status" value="1"/>
</dbReference>
<protein>
    <recommendedName>
        <fullName evidence="3">Glycosyl transferase family 1 domain-containing protein</fullName>
    </recommendedName>
</protein>
<dbReference type="AlphaFoldDB" id="A0A327ZP25"/>
<organism evidence="1 2">
    <name type="scientific">Macrococcus epidermidis</name>
    <dbReference type="NCBI Taxonomy" id="1902580"/>
    <lineage>
        <taxon>Bacteria</taxon>
        <taxon>Bacillati</taxon>
        <taxon>Bacillota</taxon>
        <taxon>Bacilli</taxon>
        <taxon>Bacillales</taxon>
        <taxon>Staphylococcaceae</taxon>
        <taxon>Macrococcus</taxon>
    </lineage>
</organism>
<evidence type="ECO:0000313" key="1">
    <source>
        <dbReference type="EMBL" id="RAK44103.1"/>
    </source>
</evidence>
<comment type="caution">
    <text evidence="1">The sequence shown here is derived from an EMBL/GenBank/DDBJ whole genome shotgun (WGS) entry which is preliminary data.</text>
</comment>
<reference evidence="1 2" key="1">
    <citation type="journal article" date="2018" name="Front. Microbiol.">
        <title>Description and Comparative Genomics of Macrococcus caseolyticus subsp. hominis subsp. nov., Macrococcus goetzii sp. nov., Macrococcus epidermidis sp. nov., and Macrococcus bohemicus sp. nov., Novel Macrococci From Human Clinical Material With Virulence Potential and Suspected Uptake of Foreign DNA by Natural Transformation.</title>
        <authorList>
            <person name="Maslanova I."/>
            <person name="Wertheimer Z."/>
            <person name="Sedlacek I."/>
            <person name="Svec P."/>
            <person name="Indrakova A."/>
            <person name="Kovarovic V."/>
            <person name="Schumann P."/>
            <person name="Sproer C."/>
            <person name="Kralova S."/>
            <person name="Sedo O."/>
            <person name="Kristofova L."/>
            <person name="Vrbovska V."/>
            <person name="Fuzik T."/>
            <person name="Petras P."/>
            <person name="Zdrahal Z."/>
            <person name="Ruzickova V."/>
            <person name="Doskar J."/>
            <person name="Pantucek R."/>
        </authorList>
    </citation>
    <scope>NUCLEOTIDE SEQUENCE [LARGE SCALE GENOMIC DNA]</scope>
    <source>
        <strain evidence="1 2">01/688</strain>
    </source>
</reference>
<accession>A0A327ZP25</accession>
<dbReference type="Proteomes" id="UP000249808">
    <property type="component" value="Unassembled WGS sequence"/>
</dbReference>
<proteinExistence type="predicted"/>
<gene>
    <name evidence="1" type="ORF">BHU61_10020</name>
</gene>
<dbReference type="RefSeq" id="WP_111716608.1">
    <property type="nucleotide sequence ID" value="NZ_JBHSSR010000015.1"/>
</dbReference>